<keyword evidence="5" id="KW-1185">Reference proteome</keyword>
<reference evidence="5" key="1">
    <citation type="journal article" date="2014" name="Nat. Genet.">
        <title>A reference genome for common bean and genome-wide analysis of dual domestications.</title>
        <authorList>
            <person name="Schmutz J."/>
            <person name="McClean P.E."/>
            <person name="Mamidi S."/>
            <person name="Wu G.A."/>
            <person name="Cannon S.B."/>
            <person name="Grimwood J."/>
            <person name="Jenkins J."/>
            <person name="Shu S."/>
            <person name="Song Q."/>
            <person name="Chavarro C."/>
            <person name="Torres-Torres M."/>
            <person name="Geffroy V."/>
            <person name="Moghaddam S.M."/>
            <person name="Gao D."/>
            <person name="Abernathy B."/>
            <person name="Barry K."/>
            <person name="Blair M."/>
            <person name="Brick M.A."/>
            <person name="Chovatia M."/>
            <person name="Gepts P."/>
            <person name="Goodstein D.M."/>
            <person name="Gonzales M."/>
            <person name="Hellsten U."/>
            <person name="Hyten D.L."/>
            <person name="Jia G."/>
            <person name="Kelly J.D."/>
            <person name="Kudrna D."/>
            <person name="Lee R."/>
            <person name="Richard M.M."/>
            <person name="Miklas P.N."/>
            <person name="Osorno J.M."/>
            <person name="Rodrigues J."/>
            <person name="Thareau V."/>
            <person name="Urrea C.A."/>
            <person name="Wang M."/>
            <person name="Yu Y."/>
            <person name="Zhang M."/>
            <person name="Wing R.A."/>
            <person name="Cregan P.B."/>
            <person name="Rokhsar D.S."/>
            <person name="Jackson S.A."/>
        </authorList>
    </citation>
    <scope>NUCLEOTIDE SEQUENCE [LARGE SCALE GENOMIC DNA]</scope>
    <source>
        <strain evidence="5">cv. G19833</strain>
    </source>
</reference>
<proteinExistence type="inferred from homology"/>
<comment type="similarity">
    <text evidence="1">Belongs to the plant LTP family. PEARLI1 subfamily.</text>
</comment>
<dbReference type="InterPro" id="IPR036312">
    <property type="entry name" value="Bifun_inhib/LTP/seed_sf"/>
</dbReference>
<evidence type="ECO:0000256" key="2">
    <source>
        <dbReference type="SAM" id="SignalP"/>
    </source>
</evidence>
<dbReference type="PANTHER" id="PTHR31731">
    <property type="match status" value="1"/>
</dbReference>
<dbReference type="PROSITE" id="PS51257">
    <property type="entry name" value="PROKAR_LIPOPROTEIN"/>
    <property type="match status" value="1"/>
</dbReference>
<evidence type="ECO:0000256" key="1">
    <source>
        <dbReference type="ARBA" id="ARBA00008965"/>
    </source>
</evidence>
<dbReference type="EMBL" id="CM002293">
    <property type="protein sequence ID" value="ESW19598.1"/>
    <property type="molecule type" value="Genomic_DNA"/>
</dbReference>
<dbReference type="STRING" id="3885.V7BRF1"/>
<dbReference type="Gramene" id="ESW19598">
    <property type="protein sequence ID" value="ESW19598"/>
    <property type="gene ID" value="PHAVU_006G138800g"/>
</dbReference>
<dbReference type="OMA" id="ISCHSSE"/>
<dbReference type="InterPro" id="IPR027923">
    <property type="entry name" value="Hydrophob_seed_dom"/>
</dbReference>
<dbReference type="Gene3D" id="1.10.110.10">
    <property type="entry name" value="Plant lipid-transfer and hydrophobic proteins"/>
    <property type="match status" value="1"/>
</dbReference>
<name>V7BRF1_PHAVU</name>
<feature type="signal peptide" evidence="2">
    <location>
        <begin position="1"/>
        <end position="24"/>
    </location>
</feature>
<accession>V7BRF1</accession>
<evidence type="ECO:0000313" key="4">
    <source>
        <dbReference type="EMBL" id="ESW19598.1"/>
    </source>
</evidence>
<gene>
    <name evidence="4" type="ORF">PHAVU_006G138800g</name>
</gene>
<keyword evidence="2" id="KW-0732">Signal</keyword>
<dbReference type="SUPFAM" id="SSF47699">
    <property type="entry name" value="Bifunctional inhibitor/lipid-transfer protein/seed storage 2S albumin"/>
    <property type="match status" value="1"/>
</dbReference>
<evidence type="ECO:0000259" key="3">
    <source>
        <dbReference type="Pfam" id="PF14547"/>
    </source>
</evidence>
<dbReference type="InterPro" id="IPR051636">
    <property type="entry name" value="Plant_LTP/defense-related"/>
</dbReference>
<dbReference type="AlphaFoldDB" id="V7BRF1"/>
<feature type="domain" description="Hydrophobic seed protein" evidence="3">
    <location>
        <begin position="48"/>
        <end position="104"/>
    </location>
</feature>
<protein>
    <recommendedName>
        <fullName evidence="3">Hydrophobic seed protein domain-containing protein</fullName>
    </recommendedName>
</protein>
<dbReference type="Proteomes" id="UP000000226">
    <property type="component" value="Chromosome 6"/>
</dbReference>
<feature type="chain" id="PRO_5004754887" description="Hydrophobic seed protein domain-containing protein" evidence="2">
    <location>
        <begin position="25"/>
        <end position="106"/>
    </location>
</feature>
<organism evidence="4 5">
    <name type="scientific">Phaseolus vulgaris</name>
    <name type="common">Kidney bean</name>
    <name type="synonym">French bean</name>
    <dbReference type="NCBI Taxonomy" id="3885"/>
    <lineage>
        <taxon>Eukaryota</taxon>
        <taxon>Viridiplantae</taxon>
        <taxon>Streptophyta</taxon>
        <taxon>Embryophyta</taxon>
        <taxon>Tracheophyta</taxon>
        <taxon>Spermatophyta</taxon>
        <taxon>Magnoliopsida</taxon>
        <taxon>eudicotyledons</taxon>
        <taxon>Gunneridae</taxon>
        <taxon>Pentapetalae</taxon>
        <taxon>rosids</taxon>
        <taxon>fabids</taxon>
        <taxon>Fabales</taxon>
        <taxon>Fabaceae</taxon>
        <taxon>Papilionoideae</taxon>
        <taxon>50 kb inversion clade</taxon>
        <taxon>NPAAA clade</taxon>
        <taxon>indigoferoid/millettioid clade</taxon>
        <taxon>Phaseoleae</taxon>
        <taxon>Phaseolus</taxon>
    </lineage>
</organism>
<evidence type="ECO:0000313" key="5">
    <source>
        <dbReference type="Proteomes" id="UP000000226"/>
    </source>
</evidence>
<dbReference type="Pfam" id="PF14547">
    <property type="entry name" value="Hydrophob_seed"/>
    <property type="match status" value="1"/>
</dbReference>
<sequence>MGSKSAAFLLSLNLLLFSAISCHSSEPPAAKCPPLHVCASLLLPPVKSDPQCCPLLGGLVELEAVVCLCTFLKIDLGIIQINLDLFLNLILNACGRKDKTYTCPSH</sequence>
<dbReference type="SMR" id="V7BRF1"/>